<comment type="caution">
    <text evidence="1">The sequence shown here is derived from an EMBL/GenBank/DDBJ whole genome shotgun (WGS) entry which is preliminary data.</text>
</comment>
<name>A0AAW2EG21_9HYME</name>
<sequence>MNISSLLFAYTTNIFNFIYFLRKSNRCIRGLRQRSTRPAQMHTRSHGCPHTEIRIGSGTPMREYASFGFLVACVAQTRFRRPVHLRPDRGRCVSSVSKAHNK</sequence>
<evidence type="ECO:0000313" key="1">
    <source>
        <dbReference type="EMBL" id="KAL0102654.1"/>
    </source>
</evidence>
<evidence type="ECO:0000313" key="2">
    <source>
        <dbReference type="Proteomes" id="UP001430953"/>
    </source>
</evidence>
<dbReference type="Proteomes" id="UP001430953">
    <property type="component" value="Unassembled WGS sequence"/>
</dbReference>
<dbReference type="AlphaFoldDB" id="A0AAW2EG21"/>
<organism evidence="1 2">
    <name type="scientific">Cardiocondyla obscurior</name>
    <dbReference type="NCBI Taxonomy" id="286306"/>
    <lineage>
        <taxon>Eukaryota</taxon>
        <taxon>Metazoa</taxon>
        <taxon>Ecdysozoa</taxon>
        <taxon>Arthropoda</taxon>
        <taxon>Hexapoda</taxon>
        <taxon>Insecta</taxon>
        <taxon>Pterygota</taxon>
        <taxon>Neoptera</taxon>
        <taxon>Endopterygota</taxon>
        <taxon>Hymenoptera</taxon>
        <taxon>Apocrita</taxon>
        <taxon>Aculeata</taxon>
        <taxon>Formicoidea</taxon>
        <taxon>Formicidae</taxon>
        <taxon>Myrmicinae</taxon>
        <taxon>Cardiocondyla</taxon>
    </lineage>
</organism>
<gene>
    <name evidence="1" type="ORF">PUN28_018151</name>
</gene>
<keyword evidence="2" id="KW-1185">Reference proteome</keyword>
<proteinExistence type="predicted"/>
<protein>
    <submittedName>
        <fullName evidence="1">Uncharacterized protein</fullName>
    </submittedName>
</protein>
<accession>A0AAW2EG21</accession>
<reference evidence="1 2" key="1">
    <citation type="submission" date="2023-03" db="EMBL/GenBank/DDBJ databases">
        <title>High recombination rates correlate with genetic variation in Cardiocondyla obscurior ants.</title>
        <authorList>
            <person name="Errbii M."/>
        </authorList>
    </citation>
    <scope>NUCLEOTIDE SEQUENCE [LARGE SCALE GENOMIC DNA]</scope>
    <source>
        <strain evidence="1">Alpha-2009</strain>
        <tissue evidence="1">Whole body</tissue>
    </source>
</reference>
<dbReference type="EMBL" id="JADYXP020000022">
    <property type="protein sequence ID" value="KAL0102654.1"/>
    <property type="molecule type" value="Genomic_DNA"/>
</dbReference>